<organism evidence="1">
    <name type="scientific">uncultured Caudovirales phage</name>
    <dbReference type="NCBI Taxonomy" id="2100421"/>
    <lineage>
        <taxon>Viruses</taxon>
        <taxon>Duplodnaviria</taxon>
        <taxon>Heunggongvirae</taxon>
        <taxon>Uroviricota</taxon>
        <taxon>Caudoviricetes</taxon>
        <taxon>Peduoviridae</taxon>
        <taxon>Maltschvirus</taxon>
        <taxon>Maltschvirus maltsch</taxon>
    </lineage>
</organism>
<protein>
    <submittedName>
        <fullName evidence="1">Uncharacterized protein</fullName>
    </submittedName>
</protein>
<accession>A0A6J5NHU5</accession>
<gene>
    <name evidence="1" type="ORF">UFOVP704_9</name>
</gene>
<sequence length="113" mass="13125">MNTQQSVPVHLLSKKEQARLIRAGIIEPLFDPMAETKERWFELCRYSQHISSIRMANLCGVSRPTFLTYLGKPETRQRLIDKFWAATQPSQRDVTLIYNTFRNVARKGEIDNG</sequence>
<proteinExistence type="predicted"/>
<reference evidence="1" key="1">
    <citation type="submission" date="2020-04" db="EMBL/GenBank/DDBJ databases">
        <authorList>
            <person name="Chiriac C."/>
            <person name="Salcher M."/>
            <person name="Ghai R."/>
            <person name="Kavagutti S V."/>
        </authorList>
    </citation>
    <scope>NUCLEOTIDE SEQUENCE</scope>
</reference>
<evidence type="ECO:0000313" key="1">
    <source>
        <dbReference type="EMBL" id="CAB4158533.1"/>
    </source>
</evidence>
<dbReference type="EMBL" id="LR796675">
    <property type="protein sequence ID" value="CAB4158533.1"/>
    <property type="molecule type" value="Genomic_DNA"/>
</dbReference>
<name>A0A6J5NHU5_9CAUD</name>